<dbReference type="EMBL" id="JAYDYQ010001088">
    <property type="protein sequence ID" value="KAK4489342.1"/>
    <property type="molecule type" value="Genomic_DNA"/>
</dbReference>
<feature type="domain" description="WRKY" evidence="6">
    <location>
        <begin position="112"/>
        <end position="138"/>
    </location>
</feature>
<organism evidence="7 8">
    <name type="scientific">Penstemon davidsonii</name>
    <dbReference type="NCBI Taxonomy" id="160366"/>
    <lineage>
        <taxon>Eukaryota</taxon>
        <taxon>Viridiplantae</taxon>
        <taxon>Streptophyta</taxon>
        <taxon>Embryophyta</taxon>
        <taxon>Tracheophyta</taxon>
        <taxon>Spermatophyta</taxon>
        <taxon>Magnoliopsida</taxon>
        <taxon>eudicotyledons</taxon>
        <taxon>Gunneridae</taxon>
        <taxon>Pentapetalae</taxon>
        <taxon>asterids</taxon>
        <taxon>lamiids</taxon>
        <taxon>Lamiales</taxon>
        <taxon>Plantaginaceae</taxon>
        <taxon>Cheloneae</taxon>
        <taxon>Penstemon</taxon>
    </lineage>
</organism>
<evidence type="ECO:0000256" key="1">
    <source>
        <dbReference type="ARBA" id="ARBA00004123"/>
    </source>
</evidence>
<dbReference type="PROSITE" id="PS50811">
    <property type="entry name" value="WRKY"/>
    <property type="match status" value="1"/>
</dbReference>
<evidence type="ECO:0000256" key="2">
    <source>
        <dbReference type="ARBA" id="ARBA00023015"/>
    </source>
</evidence>
<protein>
    <recommendedName>
        <fullName evidence="6">WRKY domain-containing protein</fullName>
    </recommendedName>
</protein>
<sequence>MNENLHSRRKRVIVELVKGKETATRLQTLLQDPVQDQDPDSVNELALQILRSFTETLSMLSSCPVSAESTQIAAEDIDGGSAALSGESNKKQVVKDGRGCYKRRKSLDSWKTVSSTMEDGCAWRKYGQKVILNSKYPR</sequence>
<dbReference type="SUPFAM" id="SSF118290">
    <property type="entry name" value="WRKY DNA-binding domain"/>
    <property type="match status" value="1"/>
</dbReference>
<dbReference type="InterPro" id="IPR003657">
    <property type="entry name" value="WRKY_dom"/>
</dbReference>
<name>A0ABR0DJE0_9LAMI</name>
<evidence type="ECO:0000256" key="4">
    <source>
        <dbReference type="ARBA" id="ARBA00023163"/>
    </source>
</evidence>
<dbReference type="InterPro" id="IPR044810">
    <property type="entry name" value="WRKY_plant"/>
</dbReference>
<accession>A0ABR0DJE0</accession>
<keyword evidence="3" id="KW-0238">DNA-binding</keyword>
<evidence type="ECO:0000313" key="8">
    <source>
        <dbReference type="Proteomes" id="UP001291926"/>
    </source>
</evidence>
<keyword evidence="2" id="KW-0805">Transcription regulation</keyword>
<reference evidence="7 8" key="1">
    <citation type="journal article" date="2023" name="bioRxiv">
        <title>Genome report: Whole genome sequence and annotation of Penstemon davidsonii.</title>
        <authorList>
            <person name="Ostevik K.L."/>
            <person name="Alabady M."/>
            <person name="Zhang M."/>
            <person name="Rausher M.D."/>
        </authorList>
    </citation>
    <scope>NUCLEOTIDE SEQUENCE [LARGE SCALE GENOMIC DNA]</scope>
    <source>
        <strain evidence="7">DNT005</strain>
        <tissue evidence="7">Whole leaf</tissue>
    </source>
</reference>
<comment type="caution">
    <text evidence="7">The sequence shown here is derived from an EMBL/GenBank/DDBJ whole genome shotgun (WGS) entry which is preliminary data.</text>
</comment>
<proteinExistence type="predicted"/>
<comment type="subcellular location">
    <subcellularLocation>
        <location evidence="1">Nucleus</location>
    </subcellularLocation>
</comment>
<evidence type="ECO:0000256" key="3">
    <source>
        <dbReference type="ARBA" id="ARBA00023125"/>
    </source>
</evidence>
<gene>
    <name evidence="7" type="ORF">RD792_005149</name>
</gene>
<keyword evidence="8" id="KW-1185">Reference proteome</keyword>
<dbReference type="Pfam" id="PF03106">
    <property type="entry name" value="WRKY"/>
    <property type="match status" value="1"/>
</dbReference>
<dbReference type="Gene3D" id="2.20.25.80">
    <property type="entry name" value="WRKY domain"/>
    <property type="match status" value="1"/>
</dbReference>
<dbReference type="InterPro" id="IPR036576">
    <property type="entry name" value="WRKY_dom_sf"/>
</dbReference>
<evidence type="ECO:0000256" key="5">
    <source>
        <dbReference type="ARBA" id="ARBA00023242"/>
    </source>
</evidence>
<evidence type="ECO:0000259" key="6">
    <source>
        <dbReference type="PROSITE" id="PS50811"/>
    </source>
</evidence>
<keyword evidence="5" id="KW-0539">Nucleus</keyword>
<keyword evidence="4" id="KW-0804">Transcription</keyword>
<dbReference type="Proteomes" id="UP001291926">
    <property type="component" value="Unassembled WGS sequence"/>
</dbReference>
<dbReference type="PANTHER" id="PTHR31282">
    <property type="entry name" value="WRKY TRANSCRIPTION FACTOR 21-RELATED"/>
    <property type="match status" value="1"/>
</dbReference>
<evidence type="ECO:0000313" key="7">
    <source>
        <dbReference type="EMBL" id="KAK4489342.1"/>
    </source>
</evidence>